<organism evidence="4 5">
    <name type="scientific">Dendroctonus ponderosae</name>
    <name type="common">Mountain pine beetle</name>
    <dbReference type="NCBI Taxonomy" id="77166"/>
    <lineage>
        <taxon>Eukaryota</taxon>
        <taxon>Metazoa</taxon>
        <taxon>Ecdysozoa</taxon>
        <taxon>Arthropoda</taxon>
        <taxon>Hexapoda</taxon>
        <taxon>Insecta</taxon>
        <taxon>Pterygota</taxon>
        <taxon>Neoptera</taxon>
        <taxon>Endopterygota</taxon>
        <taxon>Coleoptera</taxon>
        <taxon>Polyphaga</taxon>
        <taxon>Cucujiformia</taxon>
        <taxon>Curculionidae</taxon>
        <taxon>Scolytinae</taxon>
        <taxon>Dendroctonus</taxon>
    </lineage>
</organism>
<dbReference type="InterPro" id="IPR001304">
    <property type="entry name" value="C-type_lectin-like"/>
</dbReference>
<dbReference type="Gene3D" id="3.10.100.10">
    <property type="entry name" value="Mannose-Binding Protein A, subunit A"/>
    <property type="match status" value="2"/>
</dbReference>
<name>A0AAR5Q7B6_DENPD</name>
<dbReference type="Pfam" id="PF00059">
    <property type="entry name" value="Lectin_C"/>
    <property type="match status" value="2"/>
</dbReference>
<dbReference type="KEGG" id="dpa:109543657"/>
<evidence type="ECO:0000259" key="3">
    <source>
        <dbReference type="PROSITE" id="PS50041"/>
    </source>
</evidence>
<dbReference type="PANTHER" id="PTHR45710:SF26">
    <property type="entry name" value="RH26557P"/>
    <property type="match status" value="1"/>
</dbReference>
<reference evidence="4" key="2">
    <citation type="submission" date="2024-08" db="UniProtKB">
        <authorList>
            <consortium name="EnsemblMetazoa"/>
        </authorList>
    </citation>
    <scope>IDENTIFICATION</scope>
</reference>
<dbReference type="SUPFAM" id="SSF56436">
    <property type="entry name" value="C-type lectin-like"/>
    <property type="match status" value="2"/>
</dbReference>
<protein>
    <recommendedName>
        <fullName evidence="3">C-type lectin domain-containing protein</fullName>
    </recommendedName>
</protein>
<dbReference type="EnsemblMetazoa" id="XM_019913477.1">
    <property type="protein sequence ID" value="XP_019769036.1"/>
    <property type="gene ID" value="LOC109543657"/>
</dbReference>
<dbReference type="PROSITE" id="PS50041">
    <property type="entry name" value="C_TYPE_LECTIN_2"/>
    <property type="match status" value="2"/>
</dbReference>
<dbReference type="PANTHER" id="PTHR45710">
    <property type="entry name" value="C-TYPE LECTIN DOMAIN-CONTAINING PROTEIN 180"/>
    <property type="match status" value="1"/>
</dbReference>
<keyword evidence="2" id="KW-0732">Signal</keyword>
<feature type="domain" description="C-type lectin" evidence="3">
    <location>
        <begin position="257"/>
        <end position="378"/>
    </location>
</feature>
<dbReference type="SMART" id="SM00034">
    <property type="entry name" value="CLECT"/>
    <property type="match status" value="2"/>
</dbReference>
<dbReference type="GeneID" id="109543657"/>
<feature type="chain" id="PRO_5043848912" description="C-type lectin domain-containing protein" evidence="2">
    <location>
        <begin position="23"/>
        <end position="438"/>
    </location>
</feature>
<dbReference type="InterPro" id="IPR016186">
    <property type="entry name" value="C-type_lectin-like/link_sf"/>
</dbReference>
<dbReference type="InterPro" id="IPR050828">
    <property type="entry name" value="C-type_lectin/matrix_domain"/>
</dbReference>
<evidence type="ECO:0000313" key="5">
    <source>
        <dbReference type="Proteomes" id="UP000019118"/>
    </source>
</evidence>
<feature type="signal peptide" evidence="2">
    <location>
        <begin position="1"/>
        <end position="22"/>
    </location>
</feature>
<feature type="domain" description="C-type lectin" evidence="3">
    <location>
        <begin position="43"/>
        <end position="166"/>
    </location>
</feature>
<feature type="region of interest" description="Disordered" evidence="1">
    <location>
        <begin position="416"/>
        <end position="438"/>
    </location>
</feature>
<accession>A0AAR5Q7B6</accession>
<proteinExistence type="predicted"/>
<keyword evidence="5" id="KW-1185">Reference proteome</keyword>
<reference evidence="5" key="1">
    <citation type="journal article" date="2013" name="Genome Biol.">
        <title>Draft genome of the mountain pine beetle, Dendroctonus ponderosae Hopkins, a major forest pest.</title>
        <authorList>
            <person name="Keeling C.I."/>
            <person name="Yuen M.M."/>
            <person name="Liao N.Y."/>
            <person name="Docking T.R."/>
            <person name="Chan S.K."/>
            <person name="Taylor G.A."/>
            <person name="Palmquist D.L."/>
            <person name="Jackman S.D."/>
            <person name="Nguyen A."/>
            <person name="Li M."/>
            <person name="Henderson H."/>
            <person name="Janes J.K."/>
            <person name="Zhao Y."/>
            <person name="Pandoh P."/>
            <person name="Moore R."/>
            <person name="Sperling F.A."/>
            <person name="Huber D.P."/>
            <person name="Birol I."/>
            <person name="Jones S.J."/>
            <person name="Bohlmann J."/>
        </authorList>
    </citation>
    <scope>NUCLEOTIDE SEQUENCE</scope>
</reference>
<evidence type="ECO:0000313" key="4">
    <source>
        <dbReference type="EnsemblMetazoa" id="XP_019769036.1"/>
    </source>
</evidence>
<dbReference type="Proteomes" id="UP000019118">
    <property type="component" value="Unassembled WGS sequence"/>
</dbReference>
<dbReference type="CDD" id="cd00037">
    <property type="entry name" value="CLECT"/>
    <property type="match status" value="2"/>
</dbReference>
<dbReference type="InterPro" id="IPR016187">
    <property type="entry name" value="CTDL_fold"/>
</dbReference>
<dbReference type="AlphaFoldDB" id="A0AAR5Q7B6"/>
<sequence length="438" mass="51434">MSTFSCAVVIAVFLFFVKVADGAVQTNQSLQYHYVCPKNFENVGRKCYHFSNTTATWFQSYFGCRDYVGSNLTVFIDRYDQKQLENFLFRSRGKNRVQALHSYWVGGFKDWKQKKWIYTDGLLMQYPTFKEIHMSERDNWTCLLIDGVRKRWKAEDCMERRPFICETKSIASVVLHVVDKKVKKKITIDECISNSDTLTNKQRRKCLKLLEGDAKNTNQNVLNEPAAVIQQAKPAYSNHPTVIRAISHICPQNWMSLGNQCYLFSKERVTWSDAHFNCGQINAKLVMIRSKVQDQKLRIFLNGFTEKQERWIGGRYNVKTGEWIWALNGKPLKYNGFIKELILNATGSIDWQAIIMDPQYGYRWSSRNQLERHFYICQVKGRAVKRLNYSKRPSATIEISPDRRFQKRIYSNSRLKSRSSRRANRNKRTRRCSRLSTC</sequence>
<evidence type="ECO:0000256" key="2">
    <source>
        <dbReference type="SAM" id="SignalP"/>
    </source>
</evidence>
<evidence type="ECO:0000256" key="1">
    <source>
        <dbReference type="SAM" id="MobiDB-lite"/>
    </source>
</evidence>